<sequence>MYSESSGSKILFLISDIVSILGSFYLLSWPFSFVSVFNIKGLLPFAAAFVTVLFSLLANDYTYIHQRSSIREIPYIFKFTGEFLLAFIMVLTAAYLPDGRSFTLSPFWLLKLLLLVFLLTSFFRFAVHYLIKSISQPEKKIILLTRFTNLAKTEALLKSQNCQIAAYMSPQQRSAQADLPLLQDFAAVETFLRHHEVNAVYVDSDAKQDYLLWQEYFTILGLPVSIEALEQQKNGFGKVSTSSYGWPKILTYSFTSADYRFLCLKRLLDIVLSLFGLVFTAAVALCIYPIVQKQSKGPLFFKQKRVGQNGKIFEIYKFRSMYMDAEERKKDLLAVNNVTTAHMFKMDNDPRVFPFGRKLRNWSIDELPQFINVLKGEMSLVGTRPPTVDEYQKYELHHFKRLAMKPGITGMWQVSGRSNIKDFEKVVALDLAYIEHWSVWLDIKIILKTFKVVLMRDGSK</sequence>
<keyword evidence="4 7" id="KW-0812">Transmembrane</keyword>
<evidence type="ECO:0000256" key="3">
    <source>
        <dbReference type="ARBA" id="ARBA00022679"/>
    </source>
</evidence>
<evidence type="ECO:0000256" key="1">
    <source>
        <dbReference type="ARBA" id="ARBA00004141"/>
    </source>
</evidence>
<gene>
    <name evidence="9" type="ORF">A0O21_05205</name>
</gene>
<dbReference type="KEGG" id="spat:A0O21_05205"/>
<feature type="transmembrane region" description="Helical" evidence="7">
    <location>
        <begin position="12"/>
        <end position="31"/>
    </location>
</feature>
<evidence type="ECO:0000259" key="8">
    <source>
        <dbReference type="Pfam" id="PF02397"/>
    </source>
</evidence>
<keyword evidence="5 7" id="KW-1133">Transmembrane helix</keyword>
<feature type="transmembrane region" description="Helical" evidence="7">
    <location>
        <begin position="75"/>
        <end position="96"/>
    </location>
</feature>
<dbReference type="Proteomes" id="UP000077317">
    <property type="component" value="Chromosome"/>
</dbReference>
<dbReference type="InterPro" id="IPR003362">
    <property type="entry name" value="Bact_transf"/>
</dbReference>
<dbReference type="RefSeq" id="WP_067062335.1">
    <property type="nucleotide sequence ID" value="NZ_CP014699.1"/>
</dbReference>
<evidence type="ECO:0000313" key="10">
    <source>
        <dbReference type="Proteomes" id="UP000077317"/>
    </source>
</evidence>
<dbReference type="PANTHER" id="PTHR30576:SF10">
    <property type="entry name" value="SLL5057 PROTEIN"/>
    <property type="match status" value="1"/>
</dbReference>
<evidence type="ECO:0000256" key="2">
    <source>
        <dbReference type="ARBA" id="ARBA00006464"/>
    </source>
</evidence>
<reference evidence="10" key="2">
    <citation type="submission" date="2016-03" db="EMBL/GenBank/DDBJ databases">
        <title>Streptococcus antelopensis sp. nov., isolated from the feces of the Tibetan antelope (Pantholops hodgsonii) in Hoh Xil National Nature Reserve, Qinghai, China.</title>
        <authorList>
            <person name="Bai X."/>
        </authorList>
    </citation>
    <scope>NUCLEOTIDE SEQUENCE [LARGE SCALE GENOMIC DNA]</scope>
    <source>
        <strain evidence="10">TA 26</strain>
    </source>
</reference>
<dbReference type="Pfam" id="PF02397">
    <property type="entry name" value="Bac_transf"/>
    <property type="match status" value="1"/>
</dbReference>
<keyword evidence="6 7" id="KW-0472">Membrane</keyword>
<dbReference type="InterPro" id="IPR017475">
    <property type="entry name" value="EPS_sugar_tfrase"/>
</dbReference>
<comment type="similarity">
    <text evidence="2">Belongs to the bacterial sugar transferase family.</text>
</comment>
<evidence type="ECO:0000256" key="7">
    <source>
        <dbReference type="SAM" id="Phobius"/>
    </source>
</evidence>
<dbReference type="OrthoDB" id="9808602at2"/>
<evidence type="ECO:0000256" key="6">
    <source>
        <dbReference type="ARBA" id="ARBA00023136"/>
    </source>
</evidence>
<dbReference type="EMBL" id="CP014699">
    <property type="protein sequence ID" value="AND79466.1"/>
    <property type="molecule type" value="Genomic_DNA"/>
</dbReference>
<dbReference type="GO" id="GO:0016780">
    <property type="term" value="F:phosphotransferase activity, for other substituted phosphate groups"/>
    <property type="evidence" value="ECO:0007669"/>
    <property type="project" value="TreeGrafter"/>
</dbReference>
<proteinExistence type="inferred from homology"/>
<dbReference type="AlphaFoldDB" id="A0A172Q7N2"/>
<organism evidence="9 10">
    <name type="scientific">Streptococcus pantholopis</name>
    <dbReference type="NCBI Taxonomy" id="1811193"/>
    <lineage>
        <taxon>Bacteria</taxon>
        <taxon>Bacillati</taxon>
        <taxon>Bacillota</taxon>
        <taxon>Bacilli</taxon>
        <taxon>Lactobacillales</taxon>
        <taxon>Streptococcaceae</taxon>
        <taxon>Streptococcus</taxon>
    </lineage>
</organism>
<feature type="domain" description="Bacterial sugar transferase" evidence="8">
    <location>
        <begin position="265"/>
        <end position="454"/>
    </location>
</feature>
<evidence type="ECO:0000256" key="5">
    <source>
        <dbReference type="ARBA" id="ARBA00022989"/>
    </source>
</evidence>
<accession>A0A172Q7N2</accession>
<dbReference type="NCBIfam" id="TIGR03025">
    <property type="entry name" value="EPS_sugtrans"/>
    <property type="match status" value="1"/>
</dbReference>
<evidence type="ECO:0000256" key="4">
    <source>
        <dbReference type="ARBA" id="ARBA00022692"/>
    </source>
</evidence>
<evidence type="ECO:0000313" key="9">
    <source>
        <dbReference type="EMBL" id="AND79466.1"/>
    </source>
</evidence>
<reference evidence="9 10" key="1">
    <citation type="journal article" date="2016" name="Int. J. Syst. Evol. Microbiol.">
        <title>Streptococcuspantholopis sp. nov., isolated from faeces of the Tibetan antelope (Pantholops hodgsonii).</title>
        <authorList>
            <person name="Bai X."/>
            <person name="Xiong Y."/>
            <person name="Lu S."/>
            <person name="Jin D."/>
            <person name="Lai X."/>
            <person name="Yang J."/>
            <person name="Niu L."/>
            <person name="Hu S."/>
            <person name="Meng X."/>
            <person name="Pu J."/>
            <person name="Ye C."/>
            <person name="Xu J."/>
        </authorList>
    </citation>
    <scope>NUCLEOTIDE SEQUENCE [LARGE SCALE GENOMIC DNA]</scope>
    <source>
        <strain evidence="9 10">TA 26</strain>
    </source>
</reference>
<comment type="subcellular location">
    <subcellularLocation>
        <location evidence="1">Membrane</location>
        <topology evidence="1">Multi-pass membrane protein</topology>
    </subcellularLocation>
</comment>
<name>A0A172Q7N2_9STRE</name>
<feature type="transmembrane region" description="Helical" evidence="7">
    <location>
        <begin position="270"/>
        <end position="291"/>
    </location>
</feature>
<feature type="transmembrane region" description="Helical" evidence="7">
    <location>
        <begin position="108"/>
        <end position="131"/>
    </location>
</feature>
<dbReference type="GO" id="GO:0016020">
    <property type="term" value="C:membrane"/>
    <property type="evidence" value="ECO:0007669"/>
    <property type="project" value="UniProtKB-SubCell"/>
</dbReference>
<dbReference type="STRING" id="1811193.A0O21_05205"/>
<dbReference type="PANTHER" id="PTHR30576">
    <property type="entry name" value="COLANIC BIOSYNTHESIS UDP-GLUCOSE LIPID CARRIER TRANSFERASE"/>
    <property type="match status" value="1"/>
</dbReference>
<protein>
    <recommendedName>
        <fullName evidence="8">Bacterial sugar transferase domain-containing protein</fullName>
    </recommendedName>
</protein>
<keyword evidence="10" id="KW-1185">Reference proteome</keyword>
<keyword evidence="3" id="KW-0808">Transferase</keyword>
<feature type="transmembrane region" description="Helical" evidence="7">
    <location>
        <begin position="43"/>
        <end position="63"/>
    </location>
</feature>